<dbReference type="Pfam" id="PF00226">
    <property type="entry name" value="DnaJ"/>
    <property type="match status" value="1"/>
</dbReference>
<keyword evidence="4" id="KW-1185">Reference proteome</keyword>
<keyword evidence="1" id="KW-0812">Transmembrane</keyword>
<dbReference type="SMART" id="SM00271">
    <property type="entry name" value="DnaJ"/>
    <property type="match status" value="1"/>
</dbReference>
<sequence>MDDLYKILGVPSSASADEIKKAYREAAFKYHPDRNAGDSVAEDKFKKISAAYSVLGDETKRAEYDHYGSTDEYARAASYTRQYGQTDQAYAQDPFGADFWTWYEQAMNAERAHGSNSFYRTSYTYEQQSEQSETKRDALVRFIRSALTFAAGLIFLRYSWILLPFGPILCLAAVVNGFTGALRSIRILLSPKIK</sequence>
<dbReference type="InterPro" id="IPR001623">
    <property type="entry name" value="DnaJ_domain"/>
</dbReference>
<feature type="domain" description="J" evidence="2">
    <location>
        <begin position="3"/>
        <end position="68"/>
    </location>
</feature>
<evidence type="ECO:0000313" key="3">
    <source>
        <dbReference type="EMBL" id="ERJ92128.1"/>
    </source>
</evidence>
<dbReference type="Proteomes" id="UP000016649">
    <property type="component" value="Unassembled WGS sequence"/>
</dbReference>
<dbReference type="PANTHER" id="PTHR43948:SF10">
    <property type="entry name" value="MRJ, ISOFORM E"/>
    <property type="match status" value="1"/>
</dbReference>
<protein>
    <submittedName>
        <fullName evidence="3">DnaJ domain protein</fullName>
    </submittedName>
</protein>
<dbReference type="Gene3D" id="1.10.287.110">
    <property type="entry name" value="DnaJ domain"/>
    <property type="match status" value="1"/>
</dbReference>
<dbReference type="EMBL" id="AWVH01000039">
    <property type="protein sequence ID" value="ERJ92128.1"/>
    <property type="molecule type" value="Genomic_DNA"/>
</dbReference>
<feature type="transmembrane region" description="Helical" evidence="1">
    <location>
        <begin position="166"/>
        <end position="189"/>
    </location>
</feature>
<dbReference type="SUPFAM" id="SSF46565">
    <property type="entry name" value="Chaperone J-domain"/>
    <property type="match status" value="1"/>
</dbReference>
<dbReference type="InterPro" id="IPR018253">
    <property type="entry name" value="DnaJ_domain_CS"/>
</dbReference>
<dbReference type="PRINTS" id="PR00625">
    <property type="entry name" value="JDOMAIN"/>
</dbReference>
<name>A0ABN0NXN8_TRELE</name>
<gene>
    <name evidence="3" type="ORF">HMPREF9193_01789</name>
</gene>
<reference evidence="3 4" key="1">
    <citation type="submission" date="2013-08" db="EMBL/GenBank/DDBJ databases">
        <authorList>
            <person name="Weinstock G."/>
            <person name="Sodergren E."/>
            <person name="Wylie T."/>
            <person name="Fulton L."/>
            <person name="Fulton R."/>
            <person name="Fronick C."/>
            <person name="O'Laughlin M."/>
            <person name="Godfrey J."/>
            <person name="Miner T."/>
            <person name="Herter B."/>
            <person name="Appelbaum E."/>
            <person name="Cordes M."/>
            <person name="Lek S."/>
            <person name="Wollam A."/>
            <person name="Pepin K.H."/>
            <person name="Palsikar V.B."/>
            <person name="Mitreva M."/>
            <person name="Wilson R.K."/>
        </authorList>
    </citation>
    <scope>NUCLEOTIDE SEQUENCE [LARGE SCALE GENOMIC DNA]</scope>
    <source>
        <strain evidence="3 4">ATCC 700332</strain>
    </source>
</reference>
<organism evidence="3 4">
    <name type="scientific">Treponema lecithinolyticum ATCC 700332</name>
    <dbReference type="NCBI Taxonomy" id="1321815"/>
    <lineage>
        <taxon>Bacteria</taxon>
        <taxon>Pseudomonadati</taxon>
        <taxon>Spirochaetota</taxon>
        <taxon>Spirochaetia</taxon>
        <taxon>Spirochaetales</taxon>
        <taxon>Treponemataceae</taxon>
        <taxon>Treponema</taxon>
    </lineage>
</organism>
<dbReference type="PROSITE" id="PS00636">
    <property type="entry name" value="DNAJ_1"/>
    <property type="match status" value="1"/>
</dbReference>
<dbReference type="CDD" id="cd06257">
    <property type="entry name" value="DnaJ"/>
    <property type="match status" value="1"/>
</dbReference>
<proteinExistence type="predicted"/>
<comment type="caution">
    <text evidence="3">The sequence shown here is derived from an EMBL/GenBank/DDBJ whole genome shotgun (WGS) entry which is preliminary data.</text>
</comment>
<accession>A0ABN0NXN8</accession>
<dbReference type="RefSeq" id="WP_021687987.1">
    <property type="nucleotide sequence ID" value="NZ_KI260569.1"/>
</dbReference>
<dbReference type="InterPro" id="IPR036869">
    <property type="entry name" value="J_dom_sf"/>
</dbReference>
<evidence type="ECO:0000259" key="2">
    <source>
        <dbReference type="PROSITE" id="PS50076"/>
    </source>
</evidence>
<dbReference type="PANTHER" id="PTHR43948">
    <property type="entry name" value="DNAJ HOMOLOG SUBFAMILY B"/>
    <property type="match status" value="1"/>
</dbReference>
<keyword evidence="1" id="KW-0472">Membrane</keyword>
<dbReference type="PROSITE" id="PS50076">
    <property type="entry name" value="DNAJ_2"/>
    <property type="match status" value="1"/>
</dbReference>
<keyword evidence="1" id="KW-1133">Transmembrane helix</keyword>
<evidence type="ECO:0000313" key="4">
    <source>
        <dbReference type="Proteomes" id="UP000016649"/>
    </source>
</evidence>
<evidence type="ECO:0000256" key="1">
    <source>
        <dbReference type="SAM" id="Phobius"/>
    </source>
</evidence>